<dbReference type="FunFam" id="2.60.40.60:FF:000011">
    <property type="entry name" value="Cadherin 1"/>
    <property type="match status" value="1"/>
</dbReference>
<dbReference type="PANTHER" id="PTHR24027">
    <property type="entry name" value="CADHERIN-23"/>
    <property type="match status" value="1"/>
</dbReference>
<feature type="transmembrane region" description="Helical" evidence="16">
    <location>
        <begin position="620"/>
        <end position="644"/>
    </location>
</feature>
<dbReference type="GO" id="GO:0005509">
    <property type="term" value="F:calcium ion binding"/>
    <property type="evidence" value="ECO:0007669"/>
    <property type="project" value="UniProtKB-UniRule"/>
</dbReference>
<dbReference type="GO" id="GO:0045296">
    <property type="term" value="F:cadherin binding"/>
    <property type="evidence" value="ECO:0007669"/>
    <property type="project" value="TreeGrafter"/>
</dbReference>
<evidence type="ECO:0000256" key="3">
    <source>
        <dbReference type="ARBA" id="ARBA00022475"/>
    </source>
</evidence>
<dbReference type="Proteomes" id="UP000694569">
    <property type="component" value="Unplaced"/>
</dbReference>
<feature type="domain" description="Cadherin" evidence="18">
    <location>
        <begin position="401"/>
        <end position="509"/>
    </location>
</feature>
<dbReference type="GO" id="GO:0034332">
    <property type="term" value="P:adherens junction organization"/>
    <property type="evidence" value="ECO:0007669"/>
    <property type="project" value="TreeGrafter"/>
</dbReference>
<name>A0A8C5PU76_9ANUR</name>
<sequence>MDRTGRDLLSLLILVLCLDLTLLYGHADGWHKTRGKRSRDETLKRAKRTWIIDSFQLEEELPDPYPKFIGRVQVEEDEQIKYELTGKGVDEDPKGLFHINEEDGSIYVHQKIDYEVTPMFQWKFSAINKTSLKVGTKLGIHLKILDINDNTPTFSYKSYEASVNESLLQGNIAYKVLAKDIDEEHSLNSKVDYRIVSQTPTDSEVEFTINKETGLISFKGCLDYERNKKYKLLIEAKDNGAKFQLSSSCEVVLNVIDRNNHLPVWVASTLKSSVPEREANVTILRFGVTDVDTVHTSAWRAVYSIISGNDDGNYAISTDPKTNEGILRVIKPLDYEETPQSILSVMVENEEPFFSCKVLQRPKTDGLWQLETAKANGGTMAQQTRSVVVDIEDANDPPIFIPDKITISTEEHSMEANTVLGKVEAKDMDIVNPNKIKYRIRNDSADWLSINEDTGVVTAKCQMDRESEYVINSKYIVEVLAIDDGKPSMTGTATLYINLKDINDNAPRLESPFMTTCYSKEEVIISAMVKDKDLDPYSGPFHFDVLDKDRETKTLKLLNKNGDSIQIMKVKDAAPGNHTMHLEIYDRQGVTSFQNLTVYVCDCLTGDACVMQMKMTGPPALGGGAIILLLLAMLLFLGLGLFLCKFHNKKDMIPVETEPLNSMIVYNEEGGNRDCLESSILNAHMVGSALNSQDGVDSAFAHLGTQRSLETKDGVDAAFARLGTQRSLETKDGVDAAFARLGTRRSSAAEEALQGKSRVRRSHSVQGASTHHAFDRVSGRRHSSYHRERRMNTLYRAALHQNSTNVGHRRSSRYATNSLSRKNSRTVEAVLSQRLEAHAANWETYKPRAFAEEGDLSKSCSLESITIAGSTAHMASLENLGSKFNILEDICLDFISSRSMEEPSMMAENMDGINNALS</sequence>
<dbReference type="GO" id="GO:0007156">
    <property type="term" value="P:homophilic cell adhesion via plasma membrane adhesion molecules"/>
    <property type="evidence" value="ECO:0007669"/>
    <property type="project" value="InterPro"/>
</dbReference>
<feature type="domain" description="Cadherin" evidence="18">
    <location>
        <begin position="266"/>
        <end position="400"/>
    </location>
</feature>
<evidence type="ECO:0000313" key="20">
    <source>
        <dbReference type="Proteomes" id="UP000694569"/>
    </source>
</evidence>
<evidence type="ECO:0000256" key="11">
    <source>
        <dbReference type="ARBA" id="ARBA00022989"/>
    </source>
</evidence>
<evidence type="ECO:0000256" key="8">
    <source>
        <dbReference type="ARBA" id="ARBA00022737"/>
    </source>
</evidence>
<feature type="domain" description="Cadherin" evidence="18">
    <location>
        <begin position="62"/>
        <end position="154"/>
    </location>
</feature>
<keyword evidence="7 17" id="KW-0732">Signal</keyword>
<dbReference type="GO" id="GO:0000902">
    <property type="term" value="P:cell morphogenesis"/>
    <property type="evidence" value="ECO:0007669"/>
    <property type="project" value="TreeGrafter"/>
</dbReference>
<dbReference type="PANTHER" id="PTHR24027:SF433">
    <property type="entry name" value="CADHERIN 27-RELATED"/>
    <property type="match status" value="1"/>
</dbReference>
<evidence type="ECO:0000256" key="17">
    <source>
        <dbReference type="SAM" id="SignalP"/>
    </source>
</evidence>
<dbReference type="GO" id="GO:0007043">
    <property type="term" value="P:cell-cell junction assembly"/>
    <property type="evidence" value="ECO:0007669"/>
    <property type="project" value="TreeGrafter"/>
</dbReference>
<evidence type="ECO:0000256" key="14">
    <source>
        <dbReference type="PROSITE-ProRule" id="PRU00043"/>
    </source>
</evidence>
<dbReference type="PROSITE" id="PS00232">
    <property type="entry name" value="CADHERIN_1"/>
    <property type="match status" value="2"/>
</dbReference>
<evidence type="ECO:0000256" key="10">
    <source>
        <dbReference type="ARBA" id="ARBA00022889"/>
    </source>
</evidence>
<dbReference type="InterPro" id="IPR002126">
    <property type="entry name" value="Cadherin-like_dom"/>
</dbReference>
<dbReference type="OrthoDB" id="9045962at2759"/>
<evidence type="ECO:0000313" key="19">
    <source>
        <dbReference type="Ensembl" id="ENSLLEP00000027561.1"/>
    </source>
</evidence>
<evidence type="ECO:0000256" key="5">
    <source>
        <dbReference type="ARBA" id="ARBA00022692"/>
    </source>
</evidence>
<evidence type="ECO:0000256" key="12">
    <source>
        <dbReference type="ARBA" id="ARBA00023136"/>
    </source>
</evidence>
<dbReference type="GO" id="GO:0008013">
    <property type="term" value="F:beta-catenin binding"/>
    <property type="evidence" value="ECO:0007669"/>
    <property type="project" value="TreeGrafter"/>
</dbReference>
<proteinExistence type="predicted"/>
<evidence type="ECO:0000256" key="4">
    <source>
        <dbReference type="ARBA" id="ARBA00022490"/>
    </source>
</evidence>
<keyword evidence="11 16" id="KW-1133">Transmembrane helix</keyword>
<keyword evidence="4" id="KW-0963">Cytoplasm</keyword>
<evidence type="ECO:0000256" key="9">
    <source>
        <dbReference type="ARBA" id="ARBA00022837"/>
    </source>
</evidence>
<dbReference type="InterPro" id="IPR039808">
    <property type="entry name" value="Cadherin"/>
</dbReference>
<dbReference type="GO" id="GO:0016477">
    <property type="term" value="P:cell migration"/>
    <property type="evidence" value="ECO:0007669"/>
    <property type="project" value="TreeGrafter"/>
</dbReference>
<dbReference type="GO" id="GO:0016342">
    <property type="term" value="C:catenin complex"/>
    <property type="evidence" value="ECO:0007669"/>
    <property type="project" value="TreeGrafter"/>
</dbReference>
<dbReference type="FunFam" id="2.60.40.60:FF:000019">
    <property type="entry name" value="Cadherin 2"/>
    <property type="match status" value="1"/>
</dbReference>
<organism evidence="19 20">
    <name type="scientific">Leptobrachium leishanense</name>
    <name type="common">Leishan spiny toad</name>
    <dbReference type="NCBI Taxonomy" id="445787"/>
    <lineage>
        <taxon>Eukaryota</taxon>
        <taxon>Metazoa</taxon>
        <taxon>Chordata</taxon>
        <taxon>Craniata</taxon>
        <taxon>Vertebrata</taxon>
        <taxon>Euteleostomi</taxon>
        <taxon>Amphibia</taxon>
        <taxon>Batrachia</taxon>
        <taxon>Anura</taxon>
        <taxon>Pelobatoidea</taxon>
        <taxon>Megophryidae</taxon>
        <taxon>Leptobrachium</taxon>
    </lineage>
</organism>
<dbReference type="SUPFAM" id="SSF49313">
    <property type="entry name" value="Cadherin-like"/>
    <property type="match status" value="5"/>
</dbReference>
<protein>
    <recommendedName>
        <fullName evidence="18">Cadherin domain-containing protein</fullName>
    </recommendedName>
</protein>
<keyword evidence="10" id="KW-0130">Cell adhesion</keyword>
<dbReference type="Pfam" id="PF00028">
    <property type="entry name" value="Cadherin"/>
    <property type="match status" value="3"/>
</dbReference>
<feature type="domain" description="Cadherin" evidence="18">
    <location>
        <begin position="155"/>
        <end position="265"/>
    </location>
</feature>
<comment type="subcellular location">
    <subcellularLocation>
        <location evidence="1">Cell membrane</location>
        <topology evidence="1">Single-pass type I membrane protein</topology>
    </subcellularLocation>
    <subcellularLocation>
        <location evidence="2">Cytoplasm</location>
    </subcellularLocation>
</comment>
<dbReference type="InterPro" id="IPR015919">
    <property type="entry name" value="Cadherin-like_sf"/>
</dbReference>
<dbReference type="SMART" id="SM00112">
    <property type="entry name" value="CA"/>
    <property type="match status" value="4"/>
</dbReference>
<dbReference type="Gene3D" id="2.60.40.60">
    <property type="entry name" value="Cadherins"/>
    <property type="match status" value="5"/>
</dbReference>
<keyword evidence="13" id="KW-0325">Glycoprotein</keyword>
<keyword evidence="12 16" id="KW-0472">Membrane</keyword>
<dbReference type="PROSITE" id="PS50268">
    <property type="entry name" value="CADHERIN_2"/>
    <property type="match status" value="4"/>
</dbReference>
<evidence type="ECO:0000256" key="16">
    <source>
        <dbReference type="SAM" id="Phobius"/>
    </source>
</evidence>
<keyword evidence="6" id="KW-0479">Metal-binding</keyword>
<reference evidence="19" key="2">
    <citation type="submission" date="2025-09" db="UniProtKB">
        <authorList>
            <consortium name="Ensembl"/>
        </authorList>
    </citation>
    <scope>IDENTIFICATION</scope>
</reference>
<keyword evidence="5 16" id="KW-0812">Transmembrane</keyword>
<dbReference type="FunFam" id="2.60.40.60:FF:000095">
    <property type="entry name" value="Cadherin 13"/>
    <property type="match status" value="1"/>
</dbReference>
<reference evidence="19" key="1">
    <citation type="submission" date="2025-08" db="UniProtKB">
        <authorList>
            <consortium name="Ensembl"/>
        </authorList>
    </citation>
    <scope>IDENTIFICATION</scope>
</reference>
<keyword evidence="20" id="KW-1185">Reference proteome</keyword>
<evidence type="ECO:0000256" key="6">
    <source>
        <dbReference type="ARBA" id="ARBA00022723"/>
    </source>
</evidence>
<dbReference type="Ensembl" id="ENSLLET00000028639.1">
    <property type="protein sequence ID" value="ENSLLEP00000027561.1"/>
    <property type="gene ID" value="ENSLLEG00000017493.1"/>
</dbReference>
<dbReference type="CDD" id="cd11304">
    <property type="entry name" value="Cadherin_repeat"/>
    <property type="match status" value="4"/>
</dbReference>
<dbReference type="PRINTS" id="PR00205">
    <property type="entry name" value="CADHERIN"/>
</dbReference>
<evidence type="ECO:0000256" key="7">
    <source>
        <dbReference type="ARBA" id="ARBA00022729"/>
    </source>
</evidence>
<evidence type="ECO:0000256" key="13">
    <source>
        <dbReference type="ARBA" id="ARBA00023180"/>
    </source>
</evidence>
<dbReference type="GeneTree" id="ENSGT00940000161589"/>
<feature type="signal peptide" evidence="17">
    <location>
        <begin position="1"/>
        <end position="27"/>
    </location>
</feature>
<dbReference type="GO" id="GO:0044331">
    <property type="term" value="P:cell-cell adhesion mediated by cadherin"/>
    <property type="evidence" value="ECO:0007669"/>
    <property type="project" value="TreeGrafter"/>
</dbReference>
<evidence type="ECO:0000256" key="2">
    <source>
        <dbReference type="ARBA" id="ARBA00004496"/>
    </source>
</evidence>
<dbReference type="InterPro" id="IPR020894">
    <property type="entry name" value="Cadherin_CS"/>
</dbReference>
<dbReference type="GO" id="GO:0005912">
    <property type="term" value="C:adherens junction"/>
    <property type="evidence" value="ECO:0007669"/>
    <property type="project" value="TreeGrafter"/>
</dbReference>
<feature type="chain" id="PRO_5034496293" description="Cadherin domain-containing protein" evidence="17">
    <location>
        <begin position="28"/>
        <end position="918"/>
    </location>
</feature>
<keyword evidence="3" id="KW-1003">Cell membrane</keyword>
<keyword evidence="8" id="KW-0677">Repeat</keyword>
<dbReference type="GO" id="GO:0005737">
    <property type="term" value="C:cytoplasm"/>
    <property type="evidence" value="ECO:0007669"/>
    <property type="project" value="UniProtKB-SubCell"/>
</dbReference>
<accession>A0A8C5PU76</accession>
<keyword evidence="9 14" id="KW-0106">Calcium</keyword>
<feature type="region of interest" description="Disordered" evidence="15">
    <location>
        <begin position="747"/>
        <end position="786"/>
    </location>
</feature>
<evidence type="ECO:0000256" key="1">
    <source>
        <dbReference type="ARBA" id="ARBA00004251"/>
    </source>
</evidence>
<dbReference type="GO" id="GO:0016339">
    <property type="term" value="P:calcium-dependent cell-cell adhesion via plasma membrane cell adhesion molecules"/>
    <property type="evidence" value="ECO:0007669"/>
    <property type="project" value="TreeGrafter"/>
</dbReference>
<evidence type="ECO:0000256" key="15">
    <source>
        <dbReference type="SAM" id="MobiDB-lite"/>
    </source>
</evidence>
<evidence type="ECO:0000259" key="18">
    <source>
        <dbReference type="PROSITE" id="PS50268"/>
    </source>
</evidence>
<dbReference type="AlphaFoldDB" id="A0A8C5PU76"/>
<dbReference type="FunFam" id="2.60.40.60:FF:000158">
    <property type="entry name" value="Dachsous cadherin-related 1"/>
    <property type="match status" value="1"/>
</dbReference>